<accession>A0A915P3L5</accession>
<evidence type="ECO:0000256" key="7">
    <source>
        <dbReference type="ARBA" id="ARBA00022833"/>
    </source>
</evidence>
<comment type="cofactor">
    <cofactor evidence="1">
        <name>Zn(2+)</name>
        <dbReference type="ChEBI" id="CHEBI:29105"/>
    </cofactor>
</comment>
<evidence type="ECO:0000256" key="9">
    <source>
        <dbReference type="ARBA" id="ARBA00023239"/>
    </source>
</evidence>
<evidence type="ECO:0000256" key="4">
    <source>
        <dbReference type="ARBA" id="ARBA00013100"/>
    </source>
</evidence>
<evidence type="ECO:0000313" key="10">
    <source>
        <dbReference type="Proteomes" id="UP000887560"/>
    </source>
</evidence>
<dbReference type="Gene3D" id="3.30.479.10">
    <property type="entry name" value="6-pyruvoyl tetrahydropterin synthase/QueD"/>
    <property type="match status" value="1"/>
</dbReference>
<dbReference type="WBParaSite" id="scf7180000422980.g9959">
    <property type="protein sequence ID" value="scf7180000422980.g9959"/>
    <property type="gene ID" value="scf7180000422980.g9959"/>
</dbReference>
<dbReference type="InterPro" id="IPR038418">
    <property type="entry name" value="6-PTP_synth/QueD_sf"/>
</dbReference>
<keyword evidence="6" id="KW-0479">Metal-binding</keyword>
<dbReference type="PANTHER" id="PTHR12589:SF7">
    <property type="entry name" value="6-PYRUVOYL TETRAHYDROBIOPTERIN SYNTHASE"/>
    <property type="match status" value="1"/>
</dbReference>
<dbReference type="InterPro" id="IPR007115">
    <property type="entry name" value="6-PTP_synth/QueD"/>
</dbReference>
<name>A0A915P3L5_9BILA</name>
<reference evidence="11" key="1">
    <citation type="submission" date="2022-11" db="UniProtKB">
        <authorList>
            <consortium name="WormBaseParasite"/>
        </authorList>
    </citation>
    <scope>IDENTIFICATION</scope>
</reference>
<evidence type="ECO:0000256" key="1">
    <source>
        <dbReference type="ARBA" id="ARBA00001947"/>
    </source>
</evidence>
<dbReference type="AlphaFoldDB" id="A0A915P3L5"/>
<evidence type="ECO:0000256" key="8">
    <source>
        <dbReference type="ARBA" id="ARBA00023007"/>
    </source>
</evidence>
<protein>
    <recommendedName>
        <fullName evidence="5">6-pyruvoyl tetrahydrobiopterin synthase</fullName>
        <ecNumber evidence="4">4.2.3.12</ecNumber>
    </recommendedName>
</protein>
<organism evidence="10 11">
    <name type="scientific">Meloidogyne floridensis</name>
    <dbReference type="NCBI Taxonomy" id="298350"/>
    <lineage>
        <taxon>Eukaryota</taxon>
        <taxon>Metazoa</taxon>
        <taxon>Ecdysozoa</taxon>
        <taxon>Nematoda</taxon>
        <taxon>Chromadorea</taxon>
        <taxon>Rhabditida</taxon>
        <taxon>Tylenchina</taxon>
        <taxon>Tylenchomorpha</taxon>
        <taxon>Tylenchoidea</taxon>
        <taxon>Meloidogynidae</taxon>
        <taxon>Meloidogyninae</taxon>
        <taxon>Meloidogyne</taxon>
    </lineage>
</organism>
<evidence type="ECO:0000256" key="5">
    <source>
        <dbReference type="ARBA" id="ARBA00015587"/>
    </source>
</evidence>
<dbReference type="InterPro" id="IPR022469">
    <property type="entry name" value="PTPS_His_AS"/>
</dbReference>
<comment type="similarity">
    <text evidence="3">Belongs to the PTPS family.</text>
</comment>
<keyword evidence="8" id="KW-0783">Tetrahydrobiopterin biosynthesis</keyword>
<keyword evidence="7" id="KW-0862">Zinc</keyword>
<dbReference type="GO" id="GO:0005739">
    <property type="term" value="C:mitochondrion"/>
    <property type="evidence" value="ECO:0007669"/>
    <property type="project" value="TreeGrafter"/>
</dbReference>
<dbReference type="PANTHER" id="PTHR12589">
    <property type="entry name" value="PYRUVOYL TETRAHYDROBIOPTERIN SYNTHASE"/>
    <property type="match status" value="1"/>
</dbReference>
<evidence type="ECO:0000313" key="11">
    <source>
        <dbReference type="WBParaSite" id="scf7180000422980.g9959"/>
    </source>
</evidence>
<dbReference type="Pfam" id="PF01242">
    <property type="entry name" value="PTPS"/>
    <property type="match status" value="1"/>
</dbReference>
<keyword evidence="9" id="KW-0456">Lyase</keyword>
<evidence type="ECO:0000256" key="6">
    <source>
        <dbReference type="ARBA" id="ARBA00022723"/>
    </source>
</evidence>
<keyword evidence="10" id="KW-1185">Reference proteome</keyword>
<dbReference type="SUPFAM" id="SSF55620">
    <property type="entry name" value="Tetrahydrobiopterin biosynthesis enzymes-like"/>
    <property type="match status" value="1"/>
</dbReference>
<dbReference type="PROSITE" id="PS00988">
    <property type="entry name" value="PTPS_2"/>
    <property type="match status" value="1"/>
</dbReference>
<comment type="pathway">
    <text evidence="2">Cofactor biosynthesis; tetrahydrobiopterin biosynthesis; tetrahydrobiopterin from 7,8-dihydroneopterin triphosphate: step 1/3.</text>
</comment>
<dbReference type="GO" id="GO:0006729">
    <property type="term" value="P:tetrahydrobiopterin biosynthetic process"/>
    <property type="evidence" value="ECO:0007669"/>
    <property type="project" value="UniProtKB-KW"/>
</dbReference>
<dbReference type="EC" id="4.2.3.12" evidence="4"/>
<evidence type="ECO:0000256" key="3">
    <source>
        <dbReference type="ARBA" id="ARBA00009164"/>
    </source>
</evidence>
<evidence type="ECO:0000256" key="2">
    <source>
        <dbReference type="ARBA" id="ARBA00005126"/>
    </source>
</evidence>
<dbReference type="GO" id="GO:0046872">
    <property type="term" value="F:metal ion binding"/>
    <property type="evidence" value="ECO:0007669"/>
    <property type="project" value="UniProtKB-KW"/>
</dbReference>
<sequence length="77" mass="8890">VYNLSDLKHEISQVLELVDHKNLDKDVAYFRDNNIVSTTENLAIFLFDELRARMGNPELLKKVVVDETDKNSFTYSG</sequence>
<dbReference type="GO" id="GO:0003874">
    <property type="term" value="F:6-pyruvoyltetrahydropterin synthase activity"/>
    <property type="evidence" value="ECO:0007669"/>
    <property type="project" value="UniProtKB-EC"/>
</dbReference>
<proteinExistence type="inferred from homology"/>
<dbReference type="Proteomes" id="UP000887560">
    <property type="component" value="Unplaced"/>
</dbReference>